<dbReference type="GO" id="GO:0051897">
    <property type="term" value="P:positive regulation of phosphatidylinositol 3-kinase/protein kinase B signal transduction"/>
    <property type="evidence" value="ECO:0007669"/>
    <property type="project" value="Ensembl"/>
</dbReference>
<evidence type="ECO:0000256" key="12">
    <source>
        <dbReference type="SAM" id="Phobius"/>
    </source>
</evidence>
<feature type="domain" description="Fibronectin type-III" evidence="15">
    <location>
        <begin position="543"/>
        <end position="635"/>
    </location>
</feature>
<feature type="domain" description="Fibronectin type-III" evidence="15">
    <location>
        <begin position="64"/>
        <end position="153"/>
    </location>
</feature>
<dbReference type="GO" id="GO:0005730">
    <property type="term" value="C:nucleolus"/>
    <property type="evidence" value="ECO:0007669"/>
    <property type="project" value="Ensembl"/>
</dbReference>
<dbReference type="GO" id="GO:0008013">
    <property type="term" value="F:beta-catenin binding"/>
    <property type="evidence" value="ECO:0007669"/>
    <property type="project" value="Ensembl"/>
</dbReference>
<evidence type="ECO:0000256" key="9">
    <source>
        <dbReference type="ARBA" id="ARBA00023136"/>
    </source>
</evidence>
<evidence type="ECO:0000256" key="4">
    <source>
        <dbReference type="ARBA" id="ARBA00022729"/>
    </source>
</evidence>
<dbReference type="SMART" id="SM00404">
    <property type="entry name" value="PTPc_motif"/>
    <property type="match status" value="1"/>
</dbReference>
<dbReference type="Bgee" id="ENSOANG00000007912">
    <property type="expression patterns" value="Expressed in cerebellum and 7 other cell types or tissues"/>
</dbReference>
<dbReference type="Pfam" id="PF18861">
    <property type="entry name" value="PTP_tm"/>
    <property type="match status" value="1"/>
</dbReference>
<keyword evidence="5" id="KW-0677">Repeat</keyword>
<dbReference type="InParanoid" id="A0A6I8N443"/>
<dbReference type="SMART" id="SM00194">
    <property type="entry name" value="PTPc"/>
    <property type="match status" value="1"/>
</dbReference>
<feature type="domain" description="Fibronectin type-III" evidence="15">
    <location>
        <begin position="290"/>
        <end position="378"/>
    </location>
</feature>
<evidence type="ECO:0000256" key="8">
    <source>
        <dbReference type="ARBA" id="ARBA00022989"/>
    </source>
</evidence>
<evidence type="ECO:0000256" key="5">
    <source>
        <dbReference type="ARBA" id="ARBA00022737"/>
    </source>
</evidence>
<dbReference type="InterPro" id="IPR029021">
    <property type="entry name" value="Prot-tyrosine_phosphatase-like"/>
</dbReference>
<gene>
    <name evidence="16" type="primary">PTPRJ</name>
</gene>
<dbReference type="CDD" id="cd00063">
    <property type="entry name" value="FN3"/>
    <property type="match status" value="4"/>
</dbReference>
<dbReference type="Pfam" id="PF00041">
    <property type="entry name" value="fn3"/>
    <property type="match status" value="3"/>
</dbReference>
<dbReference type="GO" id="GO:0016604">
    <property type="term" value="C:nuclear body"/>
    <property type="evidence" value="ECO:0007669"/>
    <property type="project" value="Ensembl"/>
</dbReference>
<dbReference type="GO" id="GO:0030308">
    <property type="term" value="P:negative regulation of cell growth"/>
    <property type="evidence" value="ECO:0007669"/>
    <property type="project" value="Ensembl"/>
</dbReference>
<dbReference type="GO" id="GO:0043116">
    <property type="term" value="P:negative regulation of vascular permeability"/>
    <property type="evidence" value="ECO:0007669"/>
    <property type="project" value="Ensembl"/>
</dbReference>
<evidence type="ECO:0000256" key="11">
    <source>
        <dbReference type="ARBA" id="ARBA00025789"/>
    </source>
</evidence>
<keyword evidence="6" id="KW-0378">Hydrolase</keyword>
<dbReference type="PROSITE" id="PS50853">
    <property type="entry name" value="FN3"/>
    <property type="match status" value="4"/>
</dbReference>
<dbReference type="FunCoup" id="A0A6I8N443">
    <property type="interactions" value="484"/>
</dbReference>
<evidence type="ECO:0000259" key="13">
    <source>
        <dbReference type="PROSITE" id="PS50055"/>
    </source>
</evidence>
<dbReference type="Gene3D" id="3.90.190.10">
    <property type="entry name" value="Protein tyrosine phosphatase superfamily"/>
    <property type="match status" value="1"/>
</dbReference>
<dbReference type="GO" id="GO:0048008">
    <property type="term" value="P:platelet-derived growth factor receptor signaling pathway"/>
    <property type="evidence" value="ECO:0007669"/>
    <property type="project" value="Ensembl"/>
</dbReference>
<dbReference type="InterPro" id="IPR050713">
    <property type="entry name" value="RTP_Phos/Ushers"/>
</dbReference>
<dbReference type="GO" id="GO:0051019">
    <property type="term" value="F:mitogen-activated protein kinase binding"/>
    <property type="evidence" value="ECO:0007669"/>
    <property type="project" value="Ensembl"/>
</dbReference>
<dbReference type="SUPFAM" id="SSF52799">
    <property type="entry name" value="(Phosphotyrosine protein) phosphatases II"/>
    <property type="match status" value="1"/>
</dbReference>
<dbReference type="Proteomes" id="UP000002279">
    <property type="component" value="Chromosome 3"/>
</dbReference>
<feature type="domain" description="Tyrosine specific protein phosphatases" evidence="14">
    <location>
        <begin position="1117"/>
        <end position="1190"/>
    </location>
</feature>
<dbReference type="Pfam" id="PF00102">
    <property type="entry name" value="Y_phosphatase"/>
    <property type="match status" value="1"/>
</dbReference>
<feature type="domain" description="Tyrosine-protein phosphatase" evidence="13">
    <location>
        <begin position="942"/>
        <end position="1199"/>
    </location>
</feature>
<sequence>MLPAVSQIRHPPADGADHWLSAHLGCAFFSPLPGGVQHRAHERNILGSYKFLIIFPCSSLFFLEPSRVFGIEVTCVEETEVSLIWKNNDTAASTYNYIVKVLEAIRFKGNQTFNATIRDLKPGTFYTIRIIPETNDGIQGSPVAIDVTTKPSPVFDVHHMNVGPTEVSVVWRNSDSAVSMYQYRMFIEENGIANQTSPNMQINITDLKHGFQCWAIIVPLEGNEANENIGPSTGEEELYPLLFPSSSEIVPLNVVGLKPSTQYTATIFSQEANGTEGNPVTTEIWTNMSQIIHVQTVNVTASEVSLTWENKDNSSSAYSYRILVEFGNETSFNASYNLRRAVITGLNSSTLYKFTVYPQRQGFPEGLPNCTEAYTAPQPVSDFQVTNISTTEIGLAWTSSDSTSFRILITEHISSPRNETFKTESVVIRELEPGTTYTFELFPQIGTTEGASKRIQPSAVFDIQVVGVNTTTIELEWKNNDTASDTYLYHLLVNGDGFWNLTSLFKNASLTGLSPGTPYNITIFPEVKNQTEGRSNSTVVYTRPSKVFGIEVLNVATTEMTLRWQNQDNASAAYTYRICIENNETARNETSNVPSVNITGLSPGTSYTFRVVPQAGDHFTEGEPCVFCTLAAPLPSFWCEPVPKQPALILKWNCPPGTNTGFKMEVIHGDWRNETHLPACHSPSVTNVTLLNYATLYNISVTTQSCGNESIPREESCLTDITDPPEPVEPPNVISVSHNSLKVKFSGFKATNGPIKAYAVILTTGEGNPHKNVLNYSYEDFKKKESNTYVTYFIEIEGNRASVLSDDLKYEVEVGNESTTGGYFNGRLEPLSSYRTSIAGFTKFNFSKQGRIEEEESYVSFTPFSNAVSLPQDPGVICGAVFGCIFGALVVVAVGGFIFWRRKRKYAKNNEVSFSQIKSKLIKVENFESYFKKQQADSNCGFAEEYEDLKLVGVNQPKYAAEMTENRGKNRYNNVLPYDISRVKLSIQNHMTDDYINANYMPGYHSKKDFIATQGPLPNTLDDFWRMVWEKNIYSIVMLTKCVEQGRTKCEEYWPSKQAQHYGEITVAMTSEIVLPEWTIRDFTVKNSKTNEGHPLRQFHFTSWPDHGVPETTDLLINFRYLVHDFKKQNPPECPVLVHCSAGVGRTGTFIAIDRLIYQMENENNVDVYGIVYDLRMHRPLMVQTEDQYVFLNQCVWDIIKSQKDSKTDLIYQNTTAMTIYENLTPVTTFGKTNGFIA</sequence>
<dbReference type="PANTHER" id="PTHR46957:SF5">
    <property type="entry name" value="PROTEIN-TYROSINE-PHOSPHATASE"/>
    <property type="match status" value="1"/>
</dbReference>
<dbReference type="GO" id="GO:0005161">
    <property type="term" value="F:platelet-derived growth factor receptor binding"/>
    <property type="evidence" value="ECO:0007669"/>
    <property type="project" value="Ensembl"/>
</dbReference>
<dbReference type="PROSITE" id="PS00383">
    <property type="entry name" value="TYR_PHOSPHATASE_1"/>
    <property type="match status" value="1"/>
</dbReference>
<dbReference type="SUPFAM" id="SSF49265">
    <property type="entry name" value="Fibronectin type III"/>
    <property type="match status" value="5"/>
</dbReference>
<dbReference type="GO" id="GO:0042059">
    <property type="term" value="P:negative regulation of epidermal growth factor receptor signaling pathway"/>
    <property type="evidence" value="ECO:0007669"/>
    <property type="project" value="Ensembl"/>
</dbReference>
<dbReference type="PROSITE" id="PS50055">
    <property type="entry name" value="TYR_PHOSPHATASE_PTP"/>
    <property type="match status" value="1"/>
</dbReference>
<dbReference type="GO" id="GO:0005911">
    <property type="term" value="C:cell-cell junction"/>
    <property type="evidence" value="ECO:0007669"/>
    <property type="project" value="Ensembl"/>
</dbReference>
<dbReference type="AlphaFoldDB" id="A0A6I8N443"/>
<dbReference type="GO" id="GO:0001772">
    <property type="term" value="C:immunological synapse"/>
    <property type="evidence" value="ECO:0007669"/>
    <property type="project" value="Ensembl"/>
</dbReference>
<dbReference type="OMA" id="PGMMYSF"/>
<dbReference type="GO" id="GO:0010642">
    <property type="term" value="P:negative regulation of platelet-derived growth factor receptor signaling pathway"/>
    <property type="evidence" value="ECO:0007669"/>
    <property type="project" value="Ensembl"/>
</dbReference>
<dbReference type="GO" id="GO:0009986">
    <property type="term" value="C:cell surface"/>
    <property type="evidence" value="ECO:0007669"/>
    <property type="project" value="Ensembl"/>
</dbReference>
<comment type="similarity">
    <text evidence="11">Belongs to the protein-tyrosine phosphatase family. Receptor class 3 subfamily.</text>
</comment>
<organism evidence="16 17">
    <name type="scientific">Ornithorhynchus anatinus</name>
    <name type="common">Duckbill platypus</name>
    <dbReference type="NCBI Taxonomy" id="9258"/>
    <lineage>
        <taxon>Eukaryota</taxon>
        <taxon>Metazoa</taxon>
        <taxon>Chordata</taxon>
        <taxon>Craniata</taxon>
        <taxon>Vertebrata</taxon>
        <taxon>Euteleostomi</taxon>
        <taxon>Mammalia</taxon>
        <taxon>Monotremata</taxon>
        <taxon>Ornithorhynchidae</taxon>
        <taxon>Ornithorhynchus</taxon>
    </lineage>
</organism>
<reference evidence="16 17" key="1">
    <citation type="journal article" date="2008" name="Nature">
        <title>Genome analysis of the platypus reveals unique signatures of evolution.</title>
        <authorList>
            <person name="Warren W.C."/>
            <person name="Hillier L.W."/>
            <person name="Marshall Graves J.A."/>
            <person name="Birney E."/>
            <person name="Ponting C.P."/>
            <person name="Grutzner F."/>
            <person name="Belov K."/>
            <person name="Miller W."/>
            <person name="Clarke L."/>
            <person name="Chinwalla A.T."/>
            <person name="Yang S.P."/>
            <person name="Heger A."/>
            <person name="Locke D.P."/>
            <person name="Miethke P."/>
            <person name="Waters P.D."/>
            <person name="Veyrunes F."/>
            <person name="Fulton L."/>
            <person name="Fulton B."/>
            <person name="Graves T."/>
            <person name="Wallis J."/>
            <person name="Puente X.S."/>
            <person name="Lopez-Otin C."/>
            <person name="Ordonez G.R."/>
            <person name="Eichler E.E."/>
            <person name="Chen L."/>
            <person name="Cheng Z."/>
            <person name="Deakin J.E."/>
            <person name="Alsop A."/>
            <person name="Thompson K."/>
            <person name="Kirby P."/>
            <person name="Papenfuss A.T."/>
            <person name="Wakefield M.J."/>
            <person name="Olender T."/>
            <person name="Lancet D."/>
            <person name="Huttley G.A."/>
            <person name="Smit A.F."/>
            <person name="Pask A."/>
            <person name="Temple-Smith P."/>
            <person name="Batzer M.A."/>
            <person name="Walker J.A."/>
            <person name="Konkel M.K."/>
            <person name="Harris R.S."/>
            <person name="Whittington C.M."/>
            <person name="Wong E.S."/>
            <person name="Gemmell N.J."/>
            <person name="Buschiazzo E."/>
            <person name="Vargas Jentzsch I.M."/>
            <person name="Merkel A."/>
            <person name="Schmitz J."/>
            <person name="Zemann A."/>
            <person name="Churakov G."/>
            <person name="Kriegs J.O."/>
            <person name="Brosius J."/>
            <person name="Murchison E.P."/>
            <person name="Sachidanandam R."/>
            <person name="Smith C."/>
            <person name="Hannon G.J."/>
            <person name="Tsend-Ayush E."/>
            <person name="McMillan D."/>
            <person name="Attenborough R."/>
            <person name="Rens W."/>
            <person name="Ferguson-Smith M."/>
            <person name="Lefevre C.M."/>
            <person name="Sharp J.A."/>
            <person name="Nicholas K.R."/>
            <person name="Ray D.A."/>
            <person name="Kube M."/>
            <person name="Reinhardt R."/>
            <person name="Pringle T.H."/>
            <person name="Taylor J."/>
            <person name="Jones R.C."/>
            <person name="Nixon B."/>
            <person name="Dacheux J.L."/>
            <person name="Niwa H."/>
            <person name="Sekita Y."/>
            <person name="Huang X."/>
            <person name="Stark A."/>
            <person name="Kheradpour P."/>
            <person name="Kellis M."/>
            <person name="Flicek P."/>
            <person name="Chen Y."/>
            <person name="Webber C."/>
            <person name="Hardison R."/>
            <person name="Nelson J."/>
            <person name="Hallsworth-Pepin K."/>
            <person name="Delehaunty K."/>
            <person name="Markovic C."/>
            <person name="Minx P."/>
            <person name="Feng Y."/>
            <person name="Kremitzki C."/>
            <person name="Mitreva M."/>
            <person name="Glasscock J."/>
            <person name="Wylie T."/>
            <person name="Wohldmann P."/>
            <person name="Thiru P."/>
            <person name="Nhan M.N."/>
            <person name="Pohl C.S."/>
            <person name="Smith S.M."/>
            <person name="Hou S."/>
            <person name="Nefedov M."/>
            <person name="de Jong P.J."/>
            <person name="Renfree M.B."/>
            <person name="Mardis E.R."/>
            <person name="Wilson R.K."/>
        </authorList>
    </citation>
    <scope>NUCLEOTIDE SEQUENCE [LARGE SCALE GENOMIC DNA]</scope>
    <source>
        <strain evidence="16 17">Glennie</strain>
    </source>
</reference>
<dbReference type="GO" id="GO:0008285">
    <property type="term" value="P:negative regulation of cell population proliferation"/>
    <property type="evidence" value="ECO:0007669"/>
    <property type="project" value="Ensembl"/>
</dbReference>
<dbReference type="GeneTree" id="ENSGT00940000156870"/>
<dbReference type="GO" id="GO:0051898">
    <property type="term" value="P:negative regulation of phosphatidylinositol 3-kinase/protein kinase B signal transduction"/>
    <property type="evidence" value="ECO:0007669"/>
    <property type="project" value="Ensembl"/>
</dbReference>
<dbReference type="GO" id="GO:0045296">
    <property type="term" value="F:cadherin binding"/>
    <property type="evidence" value="ECO:0007669"/>
    <property type="project" value="Ensembl"/>
</dbReference>
<evidence type="ECO:0000256" key="10">
    <source>
        <dbReference type="ARBA" id="ARBA00023180"/>
    </source>
</evidence>
<evidence type="ECO:0000256" key="1">
    <source>
        <dbReference type="ARBA" id="ARBA00004479"/>
    </source>
</evidence>
<dbReference type="InterPro" id="IPR041201">
    <property type="entry name" value="PTPRJ_TM"/>
</dbReference>
<dbReference type="InterPro" id="IPR016130">
    <property type="entry name" value="Tyr_Pase_AS"/>
</dbReference>
<feature type="domain" description="Fibronectin type-III" evidence="15">
    <location>
        <begin position="379"/>
        <end position="466"/>
    </location>
</feature>
<keyword evidence="17" id="KW-1185">Reference proteome</keyword>
<dbReference type="GO" id="GO:0030336">
    <property type="term" value="P:negative regulation of cell migration"/>
    <property type="evidence" value="ECO:0007669"/>
    <property type="project" value="Ensembl"/>
</dbReference>
<evidence type="ECO:0000259" key="15">
    <source>
        <dbReference type="PROSITE" id="PS50853"/>
    </source>
</evidence>
<dbReference type="GO" id="GO:0004725">
    <property type="term" value="F:protein tyrosine phosphatase activity"/>
    <property type="evidence" value="ECO:0000318"/>
    <property type="project" value="GO_Central"/>
</dbReference>
<evidence type="ECO:0000313" key="16">
    <source>
        <dbReference type="Ensembl" id="ENSOANP00000035738.1"/>
    </source>
</evidence>
<keyword evidence="7" id="KW-0904">Protein phosphatase</keyword>
<name>A0A6I8N443_ORNAN</name>
<proteinExistence type="inferred from homology"/>
<dbReference type="PANTHER" id="PTHR46957">
    <property type="entry name" value="CYTOKINE RECEPTOR"/>
    <property type="match status" value="1"/>
</dbReference>
<evidence type="ECO:0000256" key="7">
    <source>
        <dbReference type="ARBA" id="ARBA00022912"/>
    </source>
</evidence>
<keyword evidence="9 12" id="KW-0472">Membrane</keyword>
<keyword evidence="10" id="KW-0325">Glycoprotein</keyword>
<dbReference type="GO" id="GO:0050860">
    <property type="term" value="P:negative regulation of T cell receptor signaling pathway"/>
    <property type="evidence" value="ECO:0007669"/>
    <property type="project" value="Ensembl"/>
</dbReference>
<evidence type="ECO:0000256" key="2">
    <source>
        <dbReference type="ARBA" id="ARBA00013064"/>
    </source>
</evidence>
<dbReference type="InterPro" id="IPR000242">
    <property type="entry name" value="PTP_cat"/>
</dbReference>
<dbReference type="PRINTS" id="PR00700">
    <property type="entry name" value="PRTYPHPHTASE"/>
</dbReference>
<dbReference type="InterPro" id="IPR003961">
    <property type="entry name" value="FN3_dom"/>
</dbReference>
<dbReference type="EC" id="3.1.3.48" evidence="2"/>
<dbReference type="Gene3D" id="2.60.40.10">
    <property type="entry name" value="Immunoglobulins"/>
    <property type="match status" value="7"/>
</dbReference>
<reference evidence="16" key="2">
    <citation type="submission" date="2025-08" db="UniProtKB">
        <authorList>
            <consortium name="Ensembl"/>
        </authorList>
    </citation>
    <scope>IDENTIFICATION</scope>
    <source>
        <strain evidence="16">Glennie</strain>
    </source>
</reference>
<evidence type="ECO:0000256" key="6">
    <source>
        <dbReference type="ARBA" id="ARBA00022801"/>
    </source>
</evidence>
<dbReference type="GO" id="GO:0050918">
    <property type="term" value="P:positive chemotaxis"/>
    <property type="evidence" value="ECO:0007669"/>
    <property type="project" value="Ensembl"/>
</dbReference>
<dbReference type="InterPro" id="IPR000387">
    <property type="entry name" value="Tyr_Pase_dom"/>
</dbReference>
<evidence type="ECO:0000313" key="17">
    <source>
        <dbReference type="Proteomes" id="UP000002279"/>
    </source>
</evidence>
<dbReference type="GO" id="GO:0007411">
    <property type="term" value="P:axon guidance"/>
    <property type="evidence" value="ECO:0000318"/>
    <property type="project" value="GO_Central"/>
</dbReference>
<reference evidence="16" key="3">
    <citation type="submission" date="2025-09" db="UniProtKB">
        <authorList>
            <consortium name="Ensembl"/>
        </authorList>
    </citation>
    <scope>IDENTIFICATION</scope>
    <source>
        <strain evidence="16">Glennie</strain>
    </source>
</reference>
<dbReference type="GO" id="GO:0007165">
    <property type="term" value="P:signal transduction"/>
    <property type="evidence" value="ECO:0000318"/>
    <property type="project" value="GO_Central"/>
</dbReference>
<protein>
    <recommendedName>
        <fullName evidence="2">protein-tyrosine-phosphatase</fullName>
        <ecNumber evidence="2">3.1.3.48</ecNumber>
    </recommendedName>
</protein>
<dbReference type="Ensembl" id="ENSOANT00000064951.1">
    <property type="protein sequence ID" value="ENSOANP00000035738.1"/>
    <property type="gene ID" value="ENSOANG00000007912.3"/>
</dbReference>
<dbReference type="GO" id="GO:0045295">
    <property type="term" value="F:gamma-catenin binding"/>
    <property type="evidence" value="ECO:0007669"/>
    <property type="project" value="Ensembl"/>
</dbReference>
<dbReference type="InterPro" id="IPR036116">
    <property type="entry name" value="FN3_sf"/>
</dbReference>
<keyword evidence="3 12" id="KW-0812">Transmembrane</keyword>
<feature type="transmembrane region" description="Helical" evidence="12">
    <location>
        <begin position="879"/>
        <end position="900"/>
    </location>
</feature>
<keyword evidence="8 12" id="KW-1133">Transmembrane helix</keyword>
<dbReference type="InterPro" id="IPR013783">
    <property type="entry name" value="Ig-like_fold"/>
</dbReference>
<dbReference type="InterPro" id="IPR003595">
    <property type="entry name" value="Tyr_Pase_cat"/>
</dbReference>
<dbReference type="GO" id="GO:0030220">
    <property type="term" value="P:platelet formation"/>
    <property type="evidence" value="ECO:0007669"/>
    <property type="project" value="Ensembl"/>
</dbReference>
<dbReference type="PROSITE" id="PS50056">
    <property type="entry name" value="TYR_PHOSPHATASE_2"/>
    <property type="match status" value="1"/>
</dbReference>
<dbReference type="GO" id="GO:0051894">
    <property type="term" value="P:positive regulation of focal adhesion assembly"/>
    <property type="evidence" value="ECO:0007669"/>
    <property type="project" value="Ensembl"/>
</dbReference>
<evidence type="ECO:0000259" key="14">
    <source>
        <dbReference type="PROSITE" id="PS50056"/>
    </source>
</evidence>
<dbReference type="SMART" id="SM00060">
    <property type="entry name" value="FN3"/>
    <property type="match status" value="8"/>
</dbReference>
<dbReference type="GO" id="GO:0070097">
    <property type="term" value="F:delta-catenin binding"/>
    <property type="evidence" value="ECO:0007669"/>
    <property type="project" value="Ensembl"/>
</dbReference>
<accession>A0A6I8N443</accession>
<evidence type="ECO:0000256" key="3">
    <source>
        <dbReference type="ARBA" id="ARBA00022692"/>
    </source>
</evidence>
<dbReference type="CDD" id="cd14615">
    <property type="entry name" value="R-PTPc-J"/>
    <property type="match status" value="1"/>
</dbReference>
<keyword evidence="4" id="KW-0732">Signal</keyword>
<dbReference type="GO" id="GO:0032587">
    <property type="term" value="C:ruffle membrane"/>
    <property type="evidence" value="ECO:0007669"/>
    <property type="project" value="UniProtKB-SubCell"/>
</dbReference>
<comment type="subcellular location">
    <subcellularLocation>
        <location evidence="1">Membrane</location>
        <topology evidence="1">Single-pass type I membrane protein</topology>
    </subcellularLocation>
</comment>